<name>A0A4Y7PUE7_9AGAM</name>
<gene>
    <name evidence="2" type="ORF">BD410DRAFT_842587</name>
</gene>
<proteinExistence type="predicted"/>
<evidence type="ECO:0000313" key="3">
    <source>
        <dbReference type="Proteomes" id="UP000294933"/>
    </source>
</evidence>
<feature type="compositionally biased region" description="Acidic residues" evidence="1">
    <location>
        <begin position="359"/>
        <end position="384"/>
    </location>
</feature>
<keyword evidence="3" id="KW-1185">Reference proteome</keyword>
<dbReference type="VEuPathDB" id="FungiDB:BD410DRAFT_842587"/>
<dbReference type="OrthoDB" id="3206072at2759"/>
<organism evidence="2 3">
    <name type="scientific">Rickenella mellea</name>
    <dbReference type="NCBI Taxonomy" id="50990"/>
    <lineage>
        <taxon>Eukaryota</taxon>
        <taxon>Fungi</taxon>
        <taxon>Dikarya</taxon>
        <taxon>Basidiomycota</taxon>
        <taxon>Agaricomycotina</taxon>
        <taxon>Agaricomycetes</taxon>
        <taxon>Hymenochaetales</taxon>
        <taxon>Rickenellaceae</taxon>
        <taxon>Rickenella</taxon>
    </lineage>
</organism>
<feature type="region of interest" description="Disordered" evidence="1">
    <location>
        <begin position="321"/>
        <end position="393"/>
    </location>
</feature>
<evidence type="ECO:0000256" key="1">
    <source>
        <dbReference type="SAM" id="MobiDB-lite"/>
    </source>
</evidence>
<feature type="compositionally biased region" description="Acidic residues" evidence="1">
    <location>
        <begin position="331"/>
        <end position="342"/>
    </location>
</feature>
<feature type="compositionally biased region" description="Basic and acidic residues" evidence="1">
    <location>
        <begin position="7"/>
        <end position="18"/>
    </location>
</feature>
<accession>A0A4Y7PUE7</accession>
<evidence type="ECO:0000313" key="2">
    <source>
        <dbReference type="EMBL" id="TDL18715.1"/>
    </source>
</evidence>
<feature type="region of interest" description="Disordered" evidence="1">
    <location>
        <begin position="1"/>
        <end position="46"/>
    </location>
</feature>
<dbReference type="AlphaFoldDB" id="A0A4Y7PUE7"/>
<dbReference type="EMBL" id="ML170204">
    <property type="protein sequence ID" value="TDL18715.1"/>
    <property type="molecule type" value="Genomic_DNA"/>
</dbReference>
<sequence length="411" mass="46271">MSSNPQKTKEAVMQEVRAESTVPDADIPELESASADLTGAPSNVKEEPKTHMNHYLLNTSLSAEKPTGEWALKAIDKWKLQPPYDTAITEALWQEYYETRIKIKVPGGSYLYGEEIKQFDEEKIGKKNRKSPVYKALVLAREQMSVSIGNCTGLPGNIGLSEALEHGLYLLDFYGNDEGDGTPRTVIIDARIYSPLGTGRFIDLHYHCHFRTRMYSVESHSNLKYVCGEIGDASSDKSLADPQKNEGFDSGSVNVFDMHHVEKREYDKRFMITVPHLKLAEAHLFQSYGMISPLKMYKLLLTAATVSFRSEDNIDWAKRVGKRQYPRREDEDSESENEEPSDTDSNVPMPRRRRRGDPDDMDGDEDDEFGDEFYGGDDDDDDEGGGGRLGNPEAMVRLLASFLNAGQMPED</sequence>
<dbReference type="Proteomes" id="UP000294933">
    <property type="component" value="Unassembled WGS sequence"/>
</dbReference>
<reference evidence="2 3" key="1">
    <citation type="submission" date="2018-06" db="EMBL/GenBank/DDBJ databases">
        <title>A transcriptomic atlas of mushroom development highlights an independent origin of complex multicellularity.</title>
        <authorList>
            <consortium name="DOE Joint Genome Institute"/>
            <person name="Krizsan K."/>
            <person name="Almasi E."/>
            <person name="Merenyi Z."/>
            <person name="Sahu N."/>
            <person name="Viragh M."/>
            <person name="Koszo T."/>
            <person name="Mondo S."/>
            <person name="Kiss B."/>
            <person name="Balint B."/>
            <person name="Kues U."/>
            <person name="Barry K."/>
            <person name="Hegedus J.C."/>
            <person name="Henrissat B."/>
            <person name="Johnson J."/>
            <person name="Lipzen A."/>
            <person name="Ohm R."/>
            <person name="Nagy I."/>
            <person name="Pangilinan J."/>
            <person name="Yan J."/>
            <person name="Xiong Y."/>
            <person name="Grigoriev I.V."/>
            <person name="Hibbett D.S."/>
            <person name="Nagy L.G."/>
        </authorList>
    </citation>
    <scope>NUCLEOTIDE SEQUENCE [LARGE SCALE GENOMIC DNA]</scope>
    <source>
        <strain evidence="2 3">SZMC22713</strain>
    </source>
</reference>
<protein>
    <submittedName>
        <fullName evidence="2">Uncharacterized protein</fullName>
    </submittedName>
</protein>